<accession>A0A6A2XK68</accession>
<dbReference type="AlphaFoldDB" id="A0A6A2XK68"/>
<protein>
    <submittedName>
        <fullName evidence="1">NAD(P)-binding Rossmann-fold superfamily protein</fullName>
    </submittedName>
</protein>
<evidence type="ECO:0000313" key="1">
    <source>
        <dbReference type="EMBL" id="KAE8676651.1"/>
    </source>
</evidence>
<sequence length="163" mass="18288">MEGEWSMDCYMTTLAMEPGNSAYIQLKIGVSAPEIEVYIAGCCAGVPVILTKTIHVNSKNIGESRLRWLLDAILEDEEIGEGDNNNIRHRKSPVEFDLLYASSFLFYLIKINNPGTADSSMSYYSEDMYADEDGQMCVGLGIGVGILMRSYRATTRNFRRTFQ</sequence>
<reference evidence="1" key="1">
    <citation type="submission" date="2019-09" db="EMBL/GenBank/DDBJ databases">
        <title>Draft genome information of white flower Hibiscus syriacus.</title>
        <authorList>
            <person name="Kim Y.-M."/>
        </authorList>
    </citation>
    <scope>NUCLEOTIDE SEQUENCE [LARGE SCALE GENOMIC DNA]</scope>
    <source>
        <strain evidence="1">YM2019G1</strain>
    </source>
</reference>
<evidence type="ECO:0000313" key="2">
    <source>
        <dbReference type="Proteomes" id="UP000436088"/>
    </source>
</evidence>
<keyword evidence="2" id="KW-1185">Reference proteome</keyword>
<comment type="caution">
    <text evidence="1">The sequence shown here is derived from an EMBL/GenBank/DDBJ whole genome shotgun (WGS) entry which is preliminary data.</text>
</comment>
<proteinExistence type="predicted"/>
<dbReference type="Proteomes" id="UP000436088">
    <property type="component" value="Unassembled WGS sequence"/>
</dbReference>
<organism evidence="1 2">
    <name type="scientific">Hibiscus syriacus</name>
    <name type="common">Rose of Sharon</name>
    <dbReference type="NCBI Taxonomy" id="106335"/>
    <lineage>
        <taxon>Eukaryota</taxon>
        <taxon>Viridiplantae</taxon>
        <taxon>Streptophyta</taxon>
        <taxon>Embryophyta</taxon>
        <taxon>Tracheophyta</taxon>
        <taxon>Spermatophyta</taxon>
        <taxon>Magnoliopsida</taxon>
        <taxon>eudicotyledons</taxon>
        <taxon>Gunneridae</taxon>
        <taxon>Pentapetalae</taxon>
        <taxon>rosids</taxon>
        <taxon>malvids</taxon>
        <taxon>Malvales</taxon>
        <taxon>Malvaceae</taxon>
        <taxon>Malvoideae</taxon>
        <taxon>Hibiscus</taxon>
    </lineage>
</organism>
<gene>
    <name evidence="1" type="ORF">F3Y22_tig00111582pilonHSYRG00320</name>
</gene>
<dbReference type="EMBL" id="VEPZ02001375">
    <property type="protein sequence ID" value="KAE8676651.1"/>
    <property type="molecule type" value="Genomic_DNA"/>
</dbReference>
<name>A0A6A2XK68_HIBSY</name>